<evidence type="ECO:0000313" key="1">
    <source>
        <dbReference type="EMBL" id="WXB18643.1"/>
    </source>
</evidence>
<name>A0ABZ2M811_9BACT</name>
<organism evidence="1 2">
    <name type="scientific">Pendulispora albinea</name>
    <dbReference type="NCBI Taxonomy" id="2741071"/>
    <lineage>
        <taxon>Bacteria</taxon>
        <taxon>Pseudomonadati</taxon>
        <taxon>Myxococcota</taxon>
        <taxon>Myxococcia</taxon>
        <taxon>Myxococcales</taxon>
        <taxon>Sorangiineae</taxon>
        <taxon>Pendulisporaceae</taxon>
        <taxon>Pendulispora</taxon>
    </lineage>
</organism>
<gene>
    <name evidence="1" type="ORF">LZC94_15565</name>
</gene>
<accession>A0ABZ2M811</accession>
<dbReference type="Pfam" id="PF14552">
    <property type="entry name" value="Tautomerase_2"/>
    <property type="match status" value="1"/>
</dbReference>
<keyword evidence="2" id="KW-1185">Reference proteome</keyword>
<dbReference type="PANTHER" id="PTHR38460">
    <property type="entry name" value="TAUTOMERASE YOLI-RELATED"/>
    <property type="match status" value="1"/>
</dbReference>
<dbReference type="Gene3D" id="3.30.429.10">
    <property type="entry name" value="Macrophage Migration Inhibitory Factor"/>
    <property type="match status" value="1"/>
</dbReference>
<reference evidence="1 2" key="1">
    <citation type="submission" date="2021-12" db="EMBL/GenBank/DDBJ databases">
        <title>Discovery of the Pendulisporaceae a myxobacterial family with distinct sporulation behavior and unique specialized metabolism.</title>
        <authorList>
            <person name="Garcia R."/>
            <person name="Popoff A."/>
            <person name="Bader C.D."/>
            <person name="Loehr J."/>
            <person name="Walesch S."/>
            <person name="Walt C."/>
            <person name="Boldt J."/>
            <person name="Bunk B."/>
            <person name="Haeckl F.J.F.P.J."/>
            <person name="Gunesch A.P."/>
            <person name="Birkelbach J."/>
            <person name="Nuebel U."/>
            <person name="Pietschmann T."/>
            <person name="Bach T."/>
            <person name="Mueller R."/>
        </authorList>
    </citation>
    <scope>NUCLEOTIDE SEQUENCE [LARGE SCALE GENOMIC DNA]</scope>
    <source>
        <strain evidence="1 2">MSr11954</strain>
    </source>
</reference>
<proteinExistence type="predicted"/>
<dbReference type="Proteomes" id="UP001370348">
    <property type="component" value="Chromosome"/>
</dbReference>
<dbReference type="SUPFAM" id="SSF55331">
    <property type="entry name" value="Tautomerase/MIF"/>
    <property type="match status" value="1"/>
</dbReference>
<dbReference type="EMBL" id="CP089984">
    <property type="protein sequence ID" value="WXB18643.1"/>
    <property type="molecule type" value="Genomic_DNA"/>
</dbReference>
<dbReference type="InterPro" id="IPR014347">
    <property type="entry name" value="Tautomerase/MIF_sf"/>
</dbReference>
<sequence length="128" mass="14480">MPLVRIALRQGKSSEYRRAVADAVHEALVEAIRIPPADRFQIITEHDSESLIYDPSYLGITRTDDLVIIQITMNVGRTLDLRKQLFARIAERLAQAVSLRKEDVLISLVEVAKENWSFGNGEAQYADK</sequence>
<dbReference type="InterPro" id="IPR037479">
    <property type="entry name" value="Tauto_MSAD"/>
</dbReference>
<dbReference type="PANTHER" id="PTHR38460:SF1">
    <property type="entry name" value="TAUTOMERASE YOLI-RELATED"/>
    <property type="match status" value="1"/>
</dbReference>
<dbReference type="RefSeq" id="WP_394828274.1">
    <property type="nucleotide sequence ID" value="NZ_CP089984.1"/>
</dbReference>
<protein>
    <submittedName>
        <fullName evidence="1">Tautomerase family protein</fullName>
    </submittedName>
</protein>
<evidence type="ECO:0000313" key="2">
    <source>
        <dbReference type="Proteomes" id="UP001370348"/>
    </source>
</evidence>